<dbReference type="Proteomes" id="UP000499080">
    <property type="component" value="Unassembled WGS sequence"/>
</dbReference>
<evidence type="ECO:0000313" key="2">
    <source>
        <dbReference type="Proteomes" id="UP000499080"/>
    </source>
</evidence>
<reference evidence="1 2" key="1">
    <citation type="journal article" date="2019" name="Sci. Rep.">
        <title>Orb-weaving spider Araneus ventricosus genome elucidates the spidroin gene catalogue.</title>
        <authorList>
            <person name="Kono N."/>
            <person name="Nakamura H."/>
            <person name="Ohtoshi R."/>
            <person name="Moran D.A.P."/>
            <person name="Shinohara A."/>
            <person name="Yoshida Y."/>
            <person name="Fujiwara M."/>
            <person name="Mori M."/>
            <person name="Tomita M."/>
            <person name="Arakawa K."/>
        </authorList>
    </citation>
    <scope>NUCLEOTIDE SEQUENCE [LARGE SCALE GENOMIC DNA]</scope>
</reference>
<keyword evidence="2" id="KW-1185">Reference proteome</keyword>
<protein>
    <submittedName>
        <fullName evidence="1">Uncharacterized protein</fullName>
    </submittedName>
</protein>
<organism evidence="1 2">
    <name type="scientific">Araneus ventricosus</name>
    <name type="common">Orbweaver spider</name>
    <name type="synonym">Epeira ventricosa</name>
    <dbReference type="NCBI Taxonomy" id="182803"/>
    <lineage>
        <taxon>Eukaryota</taxon>
        <taxon>Metazoa</taxon>
        <taxon>Ecdysozoa</taxon>
        <taxon>Arthropoda</taxon>
        <taxon>Chelicerata</taxon>
        <taxon>Arachnida</taxon>
        <taxon>Araneae</taxon>
        <taxon>Araneomorphae</taxon>
        <taxon>Entelegynae</taxon>
        <taxon>Araneoidea</taxon>
        <taxon>Araneidae</taxon>
        <taxon>Araneus</taxon>
    </lineage>
</organism>
<comment type="caution">
    <text evidence="1">The sequence shown here is derived from an EMBL/GenBank/DDBJ whole genome shotgun (WGS) entry which is preliminary data.</text>
</comment>
<accession>A0A4Y2J3I8</accession>
<dbReference type="EMBL" id="BGPR01003106">
    <property type="protein sequence ID" value="GBM83752.1"/>
    <property type="molecule type" value="Genomic_DNA"/>
</dbReference>
<name>A0A4Y2J3I8_ARAVE</name>
<proteinExistence type="predicted"/>
<sequence>MHQNLTKIAGKNSEISKKHRHQLYKTVVERMLALGAAAWCINQSSKLSRKLSSIQRPFLLSLTGAYRTTATAVMQTRLGIPPLHLQLQMEAIHVNMTRLRKQIPHSPINITPEEIETKIKGWTSHPSSFLQKNQVSLEDGGPSSLESTHKVF</sequence>
<gene>
    <name evidence="1" type="ORF">AVEN_189713_1</name>
</gene>
<dbReference type="AlphaFoldDB" id="A0A4Y2J3I8"/>
<evidence type="ECO:0000313" key="1">
    <source>
        <dbReference type="EMBL" id="GBM83752.1"/>
    </source>
</evidence>